<gene>
    <name evidence="2" type="ORF">EDB95_4736</name>
</gene>
<dbReference type="PANTHER" id="PTHR35201:SF4">
    <property type="entry name" value="BETA-PINACENE SYNTHASE-RELATED"/>
    <property type="match status" value="1"/>
</dbReference>
<dbReference type="InterPro" id="IPR008949">
    <property type="entry name" value="Isoprenoid_synthase_dom_sf"/>
</dbReference>
<proteinExistence type="inferred from homology"/>
<dbReference type="AlphaFoldDB" id="A0A4R8DIS8"/>
<comment type="similarity">
    <text evidence="1">Belongs to the terpene synthase family.</text>
</comment>
<comment type="caution">
    <text evidence="2">The sequence shown here is derived from an EMBL/GenBank/DDBJ whole genome shotgun (WGS) entry which is preliminary data.</text>
</comment>
<dbReference type="SFLD" id="SFLDS00005">
    <property type="entry name" value="Isoprenoid_Synthase_Type_I"/>
    <property type="match status" value="1"/>
</dbReference>
<dbReference type="Proteomes" id="UP000294498">
    <property type="component" value="Unassembled WGS sequence"/>
</dbReference>
<keyword evidence="1" id="KW-0456">Lyase</keyword>
<dbReference type="Gene3D" id="1.10.600.10">
    <property type="entry name" value="Farnesyl Diphosphate Synthase"/>
    <property type="match status" value="1"/>
</dbReference>
<evidence type="ECO:0000313" key="2">
    <source>
        <dbReference type="EMBL" id="TDW96900.1"/>
    </source>
</evidence>
<evidence type="ECO:0000313" key="3">
    <source>
        <dbReference type="Proteomes" id="UP000294498"/>
    </source>
</evidence>
<dbReference type="PANTHER" id="PTHR35201">
    <property type="entry name" value="TERPENE SYNTHASE"/>
    <property type="match status" value="1"/>
</dbReference>
<protein>
    <recommendedName>
        <fullName evidence="1">Terpene synthase</fullName>
        <ecNumber evidence="1">4.2.3.-</ecNumber>
    </recommendedName>
</protein>
<organism evidence="2 3">
    <name type="scientific">Dinghuibacter silviterrae</name>
    <dbReference type="NCBI Taxonomy" id="1539049"/>
    <lineage>
        <taxon>Bacteria</taxon>
        <taxon>Pseudomonadati</taxon>
        <taxon>Bacteroidota</taxon>
        <taxon>Chitinophagia</taxon>
        <taxon>Chitinophagales</taxon>
        <taxon>Chitinophagaceae</taxon>
        <taxon>Dinghuibacter</taxon>
    </lineage>
</organism>
<keyword evidence="1" id="KW-0460">Magnesium</keyword>
<dbReference type="SFLD" id="SFLDG01020">
    <property type="entry name" value="Terpene_Cyclase_Like_2"/>
    <property type="match status" value="1"/>
</dbReference>
<sequence>MLYAIPELYCPFPSLLHPDWERIEAHTNAWMQSFGLVQGEDIEHYKKQRFGTFIARTFPKGDVDPLCAWSDFNTLLFIVDDQFDQEVIRDRFTCARLVSGFLQIMDGGKGGTGGEHRVVLEALRDLWKRLELHSTRAWRQKMVGCVTKMFEALMWQFDLIAKKERPSMEAYIQNRQYLGAAHLSTDSLELTGKVSVSEAVLDEPMVVRVTELSRNAVCFANDLFSFGKELEESEAAGGFNLVSIIKDTFQVETEEAIEKAAKIHDNTVVEFVDLSQKIEATTGDELSHYVQALKFQMRANIIWSTEETTRYPHIYAKGKPSSSPVQEASR</sequence>
<keyword evidence="1" id="KW-0479">Metal-binding</keyword>
<dbReference type="Pfam" id="PF19086">
    <property type="entry name" value="Terpene_syn_C_2"/>
    <property type="match status" value="1"/>
</dbReference>
<keyword evidence="3" id="KW-1185">Reference proteome</keyword>
<comment type="cofactor">
    <cofactor evidence="1">
        <name>Mg(2+)</name>
        <dbReference type="ChEBI" id="CHEBI:18420"/>
    </cofactor>
</comment>
<dbReference type="GO" id="GO:0010333">
    <property type="term" value="F:terpene synthase activity"/>
    <property type="evidence" value="ECO:0007669"/>
    <property type="project" value="InterPro"/>
</dbReference>
<dbReference type="InterPro" id="IPR034686">
    <property type="entry name" value="Terpene_cyclase-like_2"/>
</dbReference>
<evidence type="ECO:0000256" key="1">
    <source>
        <dbReference type="RuleBase" id="RU366034"/>
    </source>
</evidence>
<accession>A0A4R8DIS8</accession>
<dbReference type="EC" id="4.2.3.-" evidence="1"/>
<dbReference type="EMBL" id="SODV01000002">
    <property type="protein sequence ID" value="TDW96900.1"/>
    <property type="molecule type" value="Genomic_DNA"/>
</dbReference>
<dbReference type="GO" id="GO:0046872">
    <property type="term" value="F:metal ion binding"/>
    <property type="evidence" value="ECO:0007669"/>
    <property type="project" value="UniProtKB-KW"/>
</dbReference>
<name>A0A4R8DIS8_9BACT</name>
<dbReference type="SUPFAM" id="SSF48576">
    <property type="entry name" value="Terpenoid synthases"/>
    <property type="match status" value="1"/>
</dbReference>
<reference evidence="2 3" key="1">
    <citation type="submission" date="2019-03" db="EMBL/GenBank/DDBJ databases">
        <title>Genomic Encyclopedia of Type Strains, Phase IV (KMG-IV): sequencing the most valuable type-strain genomes for metagenomic binning, comparative biology and taxonomic classification.</title>
        <authorList>
            <person name="Goeker M."/>
        </authorList>
    </citation>
    <scope>NUCLEOTIDE SEQUENCE [LARGE SCALE GENOMIC DNA]</scope>
    <source>
        <strain evidence="2 3">DSM 100059</strain>
    </source>
</reference>